<keyword evidence="3" id="KW-1185">Reference proteome</keyword>
<evidence type="ECO:0000313" key="3">
    <source>
        <dbReference type="Proteomes" id="UP001138793"/>
    </source>
</evidence>
<sequence>MSNLLLAWVKIVVFVLRRNMGGMFIEESFVYAIPIIFLIRCMSTLFVHVSLRRSS</sequence>
<gene>
    <name evidence="2" type="ORF">J2Z64_000135</name>
</gene>
<keyword evidence="1" id="KW-0812">Transmembrane</keyword>
<dbReference type="Proteomes" id="UP001138793">
    <property type="component" value="Unassembled WGS sequence"/>
</dbReference>
<protein>
    <submittedName>
        <fullName evidence="2">Uncharacterized protein</fullName>
    </submittedName>
</protein>
<evidence type="ECO:0000313" key="2">
    <source>
        <dbReference type="EMBL" id="MBP2075924.1"/>
    </source>
</evidence>
<keyword evidence="1" id="KW-1133">Transmembrane helix</keyword>
<reference evidence="2" key="1">
    <citation type="submission" date="2021-03" db="EMBL/GenBank/DDBJ databases">
        <title>Genomic Encyclopedia of Type Strains, Phase IV (KMG-IV): sequencing the most valuable type-strain genomes for metagenomic binning, comparative biology and taxonomic classification.</title>
        <authorList>
            <person name="Goeker M."/>
        </authorList>
    </citation>
    <scope>NUCLEOTIDE SEQUENCE</scope>
    <source>
        <strain evidence="2">DSM 107338</strain>
    </source>
</reference>
<name>A0A9X1C9Y6_9BACI</name>
<keyword evidence="1" id="KW-0472">Membrane</keyword>
<organism evidence="2 3">
    <name type="scientific">Oceanobacillus polygoni</name>
    <dbReference type="NCBI Taxonomy" id="1235259"/>
    <lineage>
        <taxon>Bacteria</taxon>
        <taxon>Bacillati</taxon>
        <taxon>Bacillota</taxon>
        <taxon>Bacilli</taxon>
        <taxon>Bacillales</taxon>
        <taxon>Bacillaceae</taxon>
        <taxon>Oceanobacillus</taxon>
    </lineage>
</organism>
<dbReference type="AlphaFoldDB" id="A0A9X1C9Y6"/>
<feature type="transmembrane region" description="Helical" evidence="1">
    <location>
        <begin position="31"/>
        <end position="51"/>
    </location>
</feature>
<evidence type="ECO:0000256" key="1">
    <source>
        <dbReference type="SAM" id="Phobius"/>
    </source>
</evidence>
<accession>A0A9X1C9Y6</accession>
<proteinExistence type="predicted"/>
<dbReference type="EMBL" id="JAGGMB010000001">
    <property type="protein sequence ID" value="MBP2075924.1"/>
    <property type="molecule type" value="Genomic_DNA"/>
</dbReference>
<comment type="caution">
    <text evidence="2">The sequence shown here is derived from an EMBL/GenBank/DDBJ whole genome shotgun (WGS) entry which is preliminary data.</text>
</comment>